<sequence length="338" mass="38403">METIKLVKFKPVLKTPYEIFNIITLRRKHAGKSEEGDNRSPVHIPPSFMSSDIILVDNTLLKSSSSSKNPSLFPQQLEYSKKKPSTTITSSSYSSIILGFPDDNYISLKEDNDPYATKIGGIPNWLIESCPASYDFMICKNCGKEMFLLFQGYVPLENSIYDRVIYVWGCNQQKCMKKHSGSKIHSQISLTSGFNLGEKLFLSTSNSLTVDNNELGVELFRNEEDNTSLSSEKVEDVIATAIPKTWKLCADINSKLSLQSWTGNGDWVGEEYEKPSLPKGIDKAFMKFMKRVNEFPNQCIRYEFNGQPLLYNQNCELEVLGTNNVSYYEELVLVQYEE</sequence>
<comment type="caution">
    <text evidence="2">The sequence shown here is derived from an EMBL/GenBank/DDBJ whole genome shotgun (WGS) entry which is preliminary data.</text>
</comment>
<dbReference type="Pfam" id="PF04194">
    <property type="entry name" value="PDCD2_C"/>
    <property type="match status" value="1"/>
</dbReference>
<dbReference type="GO" id="GO:0030490">
    <property type="term" value="P:maturation of SSU-rRNA"/>
    <property type="evidence" value="ECO:0007669"/>
    <property type="project" value="TreeGrafter"/>
</dbReference>
<dbReference type="AlphaFoldDB" id="A0A9N9G4A0"/>
<accession>A0A9N9G4A0</accession>
<dbReference type="GO" id="GO:0005737">
    <property type="term" value="C:cytoplasm"/>
    <property type="evidence" value="ECO:0007669"/>
    <property type="project" value="InterPro"/>
</dbReference>
<dbReference type="PANTHER" id="PTHR47524">
    <property type="entry name" value="20S RRNA ACCUMULATION PROTEIN 4"/>
    <property type="match status" value="1"/>
</dbReference>
<evidence type="ECO:0000313" key="2">
    <source>
        <dbReference type="EMBL" id="CAG8576364.1"/>
    </source>
</evidence>
<keyword evidence="3" id="KW-1185">Reference proteome</keyword>
<feature type="domain" description="Programmed cell death protein 2 C-terminal" evidence="1">
    <location>
        <begin position="282"/>
        <end position="314"/>
    </location>
</feature>
<organism evidence="2 3">
    <name type="scientific">Diversispora eburnea</name>
    <dbReference type="NCBI Taxonomy" id="1213867"/>
    <lineage>
        <taxon>Eukaryota</taxon>
        <taxon>Fungi</taxon>
        <taxon>Fungi incertae sedis</taxon>
        <taxon>Mucoromycota</taxon>
        <taxon>Glomeromycotina</taxon>
        <taxon>Glomeromycetes</taxon>
        <taxon>Diversisporales</taxon>
        <taxon>Diversisporaceae</taxon>
        <taxon>Diversispora</taxon>
    </lineage>
</organism>
<dbReference type="OrthoDB" id="443682at2759"/>
<protein>
    <submittedName>
        <fullName evidence="2">1527_t:CDS:1</fullName>
    </submittedName>
</protein>
<gene>
    <name evidence="2" type="ORF">DEBURN_LOCUS8345</name>
</gene>
<dbReference type="InterPro" id="IPR007320">
    <property type="entry name" value="PDCD2_C"/>
</dbReference>
<evidence type="ECO:0000313" key="3">
    <source>
        <dbReference type="Proteomes" id="UP000789706"/>
    </source>
</evidence>
<reference evidence="2" key="1">
    <citation type="submission" date="2021-06" db="EMBL/GenBank/DDBJ databases">
        <authorList>
            <person name="Kallberg Y."/>
            <person name="Tangrot J."/>
            <person name="Rosling A."/>
        </authorList>
    </citation>
    <scope>NUCLEOTIDE SEQUENCE</scope>
    <source>
        <strain evidence="2">AZ414A</strain>
    </source>
</reference>
<name>A0A9N9G4A0_9GLOM</name>
<dbReference type="Proteomes" id="UP000789706">
    <property type="component" value="Unassembled WGS sequence"/>
</dbReference>
<dbReference type="EMBL" id="CAJVPK010001209">
    <property type="protein sequence ID" value="CAG8576364.1"/>
    <property type="molecule type" value="Genomic_DNA"/>
</dbReference>
<evidence type="ECO:0000259" key="1">
    <source>
        <dbReference type="Pfam" id="PF04194"/>
    </source>
</evidence>
<proteinExistence type="predicted"/>
<dbReference type="PANTHER" id="PTHR47524:SF1">
    <property type="entry name" value="20S RRNA ACCUMULATION PROTEIN 4"/>
    <property type="match status" value="1"/>
</dbReference>